<evidence type="ECO:0000256" key="4">
    <source>
        <dbReference type="ARBA" id="ARBA00004496"/>
    </source>
</evidence>
<comment type="similarity">
    <text evidence="11">Belongs to the RNase HII family.</text>
</comment>
<dbReference type="PANTHER" id="PTHR10954">
    <property type="entry name" value="RIBONUCLEASE H2 SUBUNIT A"/>
    <property type="match status" value="1"/>
</dbReference>
<dbReference type="InterPro" id="IPR024567">
    <property type="entry name" value="RNase_HII/HIII_dom"/>
</dbReference>
<reference evidence="14" key="1">
    <citation type="submission" date="2012-03" db="EMBL/GenBank/DDBJ databases">
        <title>Fervidicoccus fontis complete genome analysis confirms its distinct phylogenetic position and predicts its environmental function.</title>
        <authorList>
            <person name="Lebedinsky A.V."/>
            <person name="Mardanov A.V."/>
            <person name="Gumerov V.M."/>
            <person name="Beletsky A.V."/>
            <person name="Kublanov I.V."/>
            <person name="Perevalova A.A."/>
            <person name="Bonch-Osmolovskaya E.A."/>
            <person name="Ravin N.V."/>
            <person name="Skryabin K.G."/>
        </authorList>
    </citation>
    <scope>NUCLEOTIDE SEQUENCE [LARGE SCALE GENOMIC DNA]</scope>
    <source>
        <strain evidence="14">DSM 19380 / VKM B-2539 / Kam940</strain>
    </source>
</reference>
<evidence type="ECO:0000256" key="5">
    <source>
        <dbReference type="ARBA" id="ARBA00022490"/>
    </source>
</evidence>
<evidence type="ECO:0000256" key="6">
    <source>
        <dbReference type="ARBA" id="ARBA00022722"/>
    </source>
</evidence>
<dbReference type="GO" id="GO:0032299">
    <property type="term" value="C:ribonuclease H2 complex"/>
    <property type="evidence" value="ECO:0007669"/>
    <property type="project" value="TreeGrafter"/>
</dbReference>
<comment type="cofactor">
    <cofactor evidence="2">
        <name>Mg(2+)</name>
        <dbReference type="ChEBI" id="CHEBI:18420"/>
    </cofactor>
</comment>
<dbReference type="GO" id="GO:0004523">
    <property type="term" value="F:RNA-DNA hybrid ribonuclease activity"/>
    <property type="evidence" value="ECO:0007669"/>
    <property type="project" value="UniProtKB-UniRule"/>
</dbReference>
<accession>I0A082</accession>
<name>I0A082_FERFK</name>
<dbReference type="HOGENOM" id="CLU_036532_0_4_2"/>
<feature type="binding site" evidence="10">
    <location>
        <position position="110"/>
    </location>
    <ligand>
        <name>a divalent metal cation</name>
        <dbReference type="ChEBI" id="CHEBI:60240"/>
    </ligand>
</feature>
<evidence type="ECO:0000259" key="12">
    <source>
        <dbReference type="PROSITE" id="PS51975"/>
    </source>
</evidence>
<dbReference type="InterPro" id="IPR036397">
    <property type="entry name" value="RNaseH_sf"/>
</dbReference>
<dbReference type="InterPro" id="IPR004649">
    <property type="entry name" value="RNase_H2_suA"/>
</dbReference>
<evidence type="ECO:0000256" key="9">
    <source>
        <dbReference type="ARBA" id="ARBA00022801"/>
    </source>
</evidence>
<dbReference type="STRING" id="1163730.FFONT_0399"/>
<gene>
    <name evidence="13" type="ordered locus">FFONT_0399</name>
</gene>
<feature type="domain" description="RNase H type-2" evidence="12">
    <location>
        <begin position="5"/>
        <end position="200"/>
    </location>
</feature>
<keyword evidence="14" id="KW-1185">Reference proteome</keyword>
<dbReference type="Gene3D" id="3.30.420.10">
    <property type="entry name" value="Ribonuclease H-like superfamily/Ribonuclease H"/>
    <property type="match status" value="1"/>
</dbReference>
<dbReference type="GO" id="GO:0006298">
    <property type="term" value="P:mismatch repair"/>
    <property type="evidence" value="ECO:0007669"/>
    <property type="project" value="TreeGrafter"/>
</dbReference>
<evidence type="ECO:0000256" key="8">
    <source>
        <dbReference type="ARBA" id="ARBA00022759"/>
    </source>
</evidence>
<dbReference type="FunCoup" id="I0A082">
    <property type="interactions" value="111"/>
</dbReference>
<evidence type="ECO:0000256" key="1">
    <source>
        <dbReference type="ARBA" id="ARBA00000077"/>
    </source>
</evidence>
<evidence type="ECO:0000313" key="13">
    <source>
        <dbReference type="EMBL" id="AFH42389.1"/>
    </source>
</evidence>
<evidence type="ECO:0000256" key="10">
    <source>
        <dbReference type="PROSITE-ProRule" id="PRU01319"/>
    </source>
</evidence>
<comment type="cofactor">
    <cofactor evidence="10">
        <name>Mn(2+)</name>
        <dbReference type="ChEBI" id="CHEBI:29035"/>
    </cofactor>
    <cofactor evidence="10">
        <name>Mg(2+)</name>
        <dbReference type="ChEBI" id="CHEBI:18420"/>
    </cofactor>
    <text evidence="10">Manganese or magnesium. Binds 1 divalent metal ion per monomer in the absence of substrate. May bind a second metal ion after substrate binding.</text>
</comment>
<dbReference type="Proteomes" id="UP000007391">
    <property type="component" value="Chromosome"/>
</dbReference>
<organism evidence="13 14">
    <name type="scientific">Fervidicoccus fontis (strain DSM 19380 / JCM 18336 / VKM B-2539 / Kam940)</name>
    <dbReference type="NCBI Taxonomy" id="1163730"/>
    <lineage>
        <taxon>Archaea</taxon>
        <taxon>Thermoproteota</taxon>
        <taxon>Thermoprotei</taxon>
        <taxon>Fervidicoccales</taxon>
        <taxon>Fervidicoccaceae</taxon>
        <taxon>Fervidicoccus</taxon>
    </lineage>
</organism>
<dbReference type="GO" id="GO:0003723">
    <property type="term" value="F:RNA binding"/>
    <property type="evidence" value="ECO:0007669"/>
    <property type="project" value="UniProtKB-UniRule"/>
</dbReference>
<evidence type="ECO:0000256" key="7">
    <source>
        <dbReference type="ARBA" id="ARBA00022723"/>
    </source>
</evidence>
<dbReference type="InParanoid" id="I0A082"/>
<dbReference type="PANTHER" id="PTHR10954:SF23">
    <property type="entry name" value="RIBONUCLEASE"/>
    <property type="match status" value="1"/>
</dbReference>
<dbReference type="EMBL" id="CP003423">
    <property type="protein sequence ID" value="AFH42389.1"/>
    <property type="molecule type" value="Genomic_DNA"/>
</dbReference>
<evidence type="ECO:0000256" key="11">
    <source>
        <dbReference type="RuleBase" id="RU003515"/>
    </source>
</evidence>
<dbReference type="GO" id="GO:0046872">
    <property type="term" value="F:metal ion binding"/>
    <property type="evidence" value="ECO:0007669"/>
    <property type="project" value="UniProtKB-KW"/>
</dbReference>
<keyword evidence="5" id="KW-0963">Cytoplasm</keyword>
<proteinExistence type="inferred from homology"/>
<keyword evidence="9 10" id="KW-0378">Hydrolase</keyword>
<dbReference type="Pfam" id="PF01351">
    <property type="entry name" value="RNase_HII"/>
    <property type="match status" value="1"/>
</dbReference>
<comment type="subcellular location">
    <subcellularLocation>
        <location evidence="4">Cytoplasm</location>
    </subcellularLocation>
</comment>
<comment type="function">
    <text evidence="3 11">Endonuclease that specifically degrades the RNA of RNA-DNA hybrids.</text>
</comment>
<keyword evidence="8 10" id="KW-0255">Endonuclease</keyword>
<dbReference type="Gene3D" id="1.10.10.460">
    <property type="entry name" value="Ribonuclease hii. Domain 2"/>
    <property type="match status" value="1"/>
</dbReference>
<feature type="binding site" evidence="10">
    <location>
        <position position="12"/>
    </location>
    <ligand>
        <name>a divalent metal cation</name>
        <dbReference type="ChEBI" id="CHEBI:60240"/>
    </ligand>
</feature>
<keyword evidence="7 10" id="KW-0479">Metal-binding</keyword>
<feature type="binding site" evidence="10">
    <location>
        <position position="11"/>
    </location>
    <ligand>
        <name>a divalent metal cation</name>
        <dbReference type="ChEBI" id="CHEBI:60240"/>
    </ligand>
</feature>
<dbReference type="KEGG" id="ffo:FFONT_0399"/>
<dbReference type="PROSITE" id="PS51975">
    <property type="entry name" value="RNASE_H_2"/>
    <property type="match status" value="1"/>
</dbReference>
<protein>
    <recommendedName>
        <fullName evidence="11">Ribonuclease</fullName>
        <ecNumber evidence="11">3.1.26.4</ecNumber>
    </recommendedName>
</protein>
<dbReference type="NCBIfam" id="TIGR00729">
    <property type="entry name" value="ribonuclease HII"/>
    <property type="match status" value="1"/>
</dbReference>
<dbReference type="eggNOG" id="arCOG04121">
    <property type="taxonomic scope" value="Archaea"/>
</dbReference>
<reference evidence="13 14" key="2">
    <citation type="journal article" date="2014" name="Extremophiles">
        <title>Analysis of the complete genome of Fervidococcus fontis confirms the distinct phylogenetic position of the order Fervidicoccales and suggests its environmental function.</title>
        <authorList>
            <person name="Lebedinsky A.V."/>
            <person name="Mardanov A.V."/>
            <person name="Kublanov I.V."/>
            <person name="Gumerov V.M."/>
            <person name="Beletsky A.V."/>
            <person name="Perevalova A.A."/>
            <person name="Bidzhieva S.Kh."/>
            <person name="Bonch-Osmolovskaya E.A."/>
            <person name="Skryabin K.G."/>
            <person name="Ravin N.V."/>
        </authorList>
    </citation>
    <scope>NUCLEOTIDE SEQUENCE [LARGE SCALE GENOMIC DNA]</scope>
    <source>
        <strain evidence="14">DSM 19380 / VKM B-2539 / Kam940</strain>
    </source>
</reference>
<keyword evidence="6 10" id="KW-0540">Nuclease</keyword>
<dbReference type="EC" id="3.1.26.4" evidence="11"/>
<sequence length="200" mass="22846">MKFLPITLGIDEAGRGCMIGSMFVAGVVIDDRAEKVFKKYGVKDSKKLSKNKREKLYDIITSNALWFEVVEVTPLEIDNQNINYLTIRAMRKIANDATKEIKYLNRIIADIVGKGDFKLVESDNIEQLVLKKADENFIAVAAASIVAKVQRDRALEQIRNNFGLIGSGYPGDKKSVEWLKLHYSKIPREYIRTKWKTFKK</sequence>
<dbReference type="AlphaFoldDB" id="I0A082"/>
<dbReference type="InterPro" id="IPR012337">
    <property type="entry name" value="RNaseH-like_sf"/>
</dbReference>
<evidence type="ECO:0000256" key="3">
    <source>
        <dbReference type="ARBA" id="ARBA00004065"/>
    </source>
</evidence>
<dbReference type="GO" id="GO:0043137">
    <property type="term" value="P:DNA replication, removal of RNA primer"/>
    <property type="evidence" value="ECO:0007669"/>
    <property type="project" value="TreeGrafter"/>
</dbReference>
<dbReference type="InterPro" id="IPR001352">
    <property type="entry name" value="RNase_HII/HIII"/>
</dbReference>
<evidence type="ECO:0000313" key="14">
    <source>
        <dbReference type="Proteomes" id="UP000007391"/>
    </source>
</evidence>
<dbReference type="SUPFAM" id="SSF53098">
    <property type="entry name" value="Ribonuclease H-like"/>
    <property type="match status" value="1"/>
</dbReference>
<dbReference type="GO" id="GO:0005737">
    <property type="term" value="C:cytoplasm"/>
    <property type="evidence" value="ECO:0007669"/>
    <property type="project" value="UniProtKB-SubCell"/>
</dbReference>
<evidence type="ECO:0000256" key="2">
    <source>
        <dbReference type="ARBA" id="ARBA00001946"/>
    </source>
</evidence>
<comment type="catalytic activity">
    <reaction evidence="1 10 11">
        <text>Endonucleolytic cleavage to 5'-phosphomonoester.</text>
        <dbReference type="EC" id="3.1.26.4"/>
    </reaction>
</comment>
<dbReference type="InterPro" id="IPR023160">
    <property type="entry name" value="RNase_HII_hlx-loop-hlx_cap_dom"/>
</dbReference>